<accession>A0A366KAW4</accession>
<dbReference type="AlphaFoldDB" id="A0A366KAW4"/>
<keyword evidence="1" id="KW-0472">Membrane</keyword>
<feature type="transmembrane region" description="Helical" evidence="1">
    <location>
        <begin position="84"/>
        <end position="114"/>
    </location>
</feature>
<evidence type="ECO:0000256" key="1">
    <source>
        <dbReference type="SAM" id="Phobius"/>
    </source>
</evidence>
<keyword evidence="1" id="KW-1133">Transmembrane helix</keyword>
<feature type="transmembrane region" description="Helical" evidence="1">
    <location>
        <begin position="213"/>
        <end position="237"/>
    </location>
</feature>
<evidence type="ECO:0008006" key="4">
    <source>
        <dbReference type="Google" id="ProtNLM"/>
    </source>
</evidence>
<feature type="transmembrane region" description="Helical" evidence="1">
    <location>
        <begin position="43"/>
        <end position="64"/>
    </location>
</feature>
<evidence type="ECO:0000313" key="3">
    <source>
        <dbReference type="Proteomes" id="UP000252345"/>
    </source>
</evidence>
<sequence>MSRHSIPAATSAPGVSVGTRPQVGLGRSVRSEFVKMTTLKSTWLLLAINLLLLPLGGGLSAWALKIMATTNPKDGKPLPHPEPVAWADLWGAVGSMVDMCTIVVGVLGVMAVTAEFSTSSIDSTLAANPHRGMLLGAKAIVTAALAWASGQIGVLLALGLARIVASPMTLLSLDPAQGALPWIVLLGLPLLLAGFAVLAVGQGAFCRSTVAGVFVLVALEMLLPMLLGLFSSVSRFFSWMGTLSSLTPTQLMGNFLSGGSGPDPDSFVSGALHPSWWQSALILLVWVAAFYLAGTVVMRRRDVR</sequence>
<comment type="caution">
    <text evidence="2">The sequence shown here is derived from an EMBL/GenBank/DDBJ whole genome shotgun (WGS) entry which is preliminary data.</text>
</comment>
<dbReference type="EMBL" id="PDCH01000018">
    <property type="protein sequence ID" value="RBP98860.1"/>
    <property type="molecule type" value="Genomic_DNA"/>
</dbReference>
<reference evidence="2 3" key="1">
    <citation type="submission" date="2017-10" db="EMBL/GenBank/DDBJ databases">
        <title>Bifidobacterium xylocopum sp. nov. and Bifidobacterium aemilianum sp. nov., from the carpenter bee (Xylocopa violacea) digestive tract.</title>
        <authorList>
            <person name="Alberoni D."/>
            <person name="Baffoni L."/>
            <person name="Di Gioia D."/>
            <person name="Gaggia F."/>
            <person name="Biavati B."/>
        </authorList>
    </citation>
    <scope>NUCLEOTIDE SEQUENCE [LARGE SCALE GENOMIC DNA]</scope>
    <source>
        <strain evidence="2 3">XV2</strain>
    </source>
</reference>
<proteinExistence type="predicted"/>
<keyword evidence="1" id="KW-0812">Transmembrane</keyword>
<protein>
    <recommendedName>
        <fullName evidence="4">ABC transporter permease</fullName>
    </recommendedName>
</protein>
<evidence type="ECO:0000313" key="2">
    <source>
        <dbReference type="EMBL" id="RBP98860.1"/>
    </source>
</evidence>
<gene>
    <name evidence="2" type="ORF">CRD59_06940</name>
</gene>
<feature type="transmembrane region" description="Helical" evidence="1">
    <location>
        <begin position="135"/>
        <end position="159"/>
    </location>
</feature>
<dbReference type="RefSeq" id="WP_113853960.1">
    <property type="nucleotide sequence ID" value="NZ_PDCH01000018.1"/>
</dbReference>
<feature type="transmembrane region" description="Helical" evidence="1">
    <location>
        <begin position="276"/>
        <end position="298"/>
    </location>
</feature>
<dbReference type="Proteomes" id="UP000252345">
    <property type="component" value="Unassembled WGS sequence"/>
</dbReference>
<feature type="transmembrane region" description="Helical" evidence="1">
    <location>
        <begin position="179"/>
        <end position="201"/>
    </location>
</feature>
<keyword evidence="3" id="KW-1185">Reference proteome</keyword>
<dbReference type="OrthoDB" id="3231291at2"/>
<organism evidence="2 3">
    <name type="scientific">Bifidobacterium xylocopae</name>
    <dbReference type="NCBI Taxonomy" id="2493119"/>
    <lineage>
        <taxon>Bacteria</taxon>
        <taxon>Bacillati</taxon>
        <taxon>Actinomycetota</taxon>
        <taxon>Actinomycetes</taxon>
        <taxon>Bifidobacteriales</taxon>
        <taxon>Bifidobacteriaceae</taxon>
        <taxon>Bifidobacterium</taxon>
    </lineage>
</organism>
<name>A0A366KAW4_9BIFI</name>